<name>A0ABR8GQ37_9CYAN</name>
<evidence type="ECO:0000259" key="8">
    <source>
        <dbReference type="Pfam" id="PF25990"/>
    </source>
</evidence>
<keyword evidence="10" id="KW-1185">Reference proteome</keyword>
<keyword evidence="3 4" id="KW-0175">Coiled coil</keyword>
<dbReference type="Gene3D" id="1.10.287.470">
    <property type="entry name" value="Helix hairpin bin"/>
    <property type="match status" value="2"/>
</dbReference>
<dbReference type="PANTHER" id="PTHR32347">
    <property type="entry name" value="EFFLUX SYSTEM COMPONENT YKNX-RELATED"/>
    <property type="match status" value="1"/>
</dbReference>
<keyword evidence="6" id="KW-0812">Transmembrane</keyword>
<evidence type="ECO:0000313" key="9">
    <source>
        <dbReference type="EMBL" id="MBD2605273.1"/>
    </source>
</evidence>
<feature type="compositionally biased region" description="Gly residues" evidence="5">
    <location>
        <begin position="553"/>
        <end position="574"/>
    </location>
</feature>
<dbReference type="SUPFAM" id="SSF111369">
    <property type="entry name" value="HlyD-like secretion proteins"/>
    <property type="match status" value="3"/>
</dbReference>
<evidence type="ECO:0000256" key="2">
    <source>
        <dbReference type="ARBA" id="ARBA00009477"/>
    </source>
</evidence>
<sequence>MKLDTSQSVDPTHFLPEEKKEKKKKGRINWIPWLVVFSLFGGGGYVVYNQLVVVQKQEAQRKVLTQPVSRQNLTIRISANGTVKPEKSINVSPKQSGILKKLLVKEGDTVKEGQVLANMDDSNLQGQLTQARGQIAQQEANLQKAIAGNRPQDIASAQASLDEAQANLQKAQAGNRSQDIASAQASLDEAQANLQKIQTGNRSQDIGQAQARLQSAQATLSKAEDNLRRNQQLYTSGAISLQTVNQSRADRDSAQGQVNEAQQALGLQKAGSRPEDIQQAQAVVRQRQQALALLKAGSRPEDIQQAQAVVRQRQQALALLKAGTRSEDIDQARAQVASARGSLQTIQTQINDTVLRAPFDGVITQKYADPGAFVTPTTSGSAVSSATSSSIVSLASTNQIVANIAEVNIAKIRLGQKVTITADAYPGKTFEGKVSQIAAQAIVEQNVTSFQVKVAIVSDAEKLLRSGMNVTTDFQVGQLENVLVVPTAAVVRREKSTGVFVPGEDNKPVFTRIQTGVTVDKYTEVKSGLKGNERVLLSFPPGSRPQSTPRGGILPGVGGGGGGGRGGGGRGGPR</sequence>
<comment type="subcellular location">
    <subcellularLocation>
        <location evidence="1">Cell envelope</location>
    </subcellularLocation>
</comment>
<dbReference type="InterPro" id="IPR006143">
    <property type="entry name" value="RND_pump_MFP"/>
</dbReference>
<dbReference type="Gene3D" id="2.40.50.100">
    <property type="match status" value="1"/>
</dbReference>
<dbReference type="RefSeq" id="WP_029636985.1">
    <property type="nucleotide sequence ID" value="NZ_JACJTA010000021.1"/>
</dbReference>
<gene>
    <name evidence="9" type="ORF">H6G81_12185</name>
</gene>
<dbReference type="PRINTS" id="PR01490">
    <property type="entry name" value="RTXTOXIND"/>
</dbReference>
<feature type="domain" description="YknX-like beta-barrel" evidence="8">
    <location>
        <begin position="399"/>
        <end position="471"/>
    </location>
</feature>
<dbReference type="InterPro" id="IPR050465">
    <property type="entry name" value="UPF0194_transport"/>
</dbReference>
<dbReference type="InterPro" id="IPR058636">
    <property type="entry name" value="Beta-barrel_YknX"/>
</dbReference>
<feature type="coiled-coil region" evidence="4">
    <location>
        <begin position="154"/>
        <end position="264"/>
    </location>
</feature>
<dbReference type="Pfam" id="PF25881">
    <property type="entry name" value="HH_YBHG"/>
    <property type="match status" value="2"/>
</dbReference>
<dbReference type="Gene3D" id="2.40.420.20">
    <property type="match status" value="1"/>
</dbReference>
<comment type="caution">
    <text evidence="9">The sequence shown here is derived from an EMBL/GenBank/DDBJ whole genome shotgun (WGS) entry which is preliminary data.</text>
</comment>
<accession>A0ABR8GQ37</accession>
<proteinExistence type="inferred from homology"/>
<organism evidence="9 10">
    <name type="scientific">Scytonema hofmannii FACHB-248</name>
    <dbReference type="NCBI Taxonomy" id="1842502"/>
    <lineage>
        <taxon>Bacteria</taxon>
        <taxon>Bacillati</taxon>
        <taxon>Cyanobacteriota</taxon>
        <taxon>Cyanophyceae</taxon>
        <taxon>Nostocales</taxon>
        <taxon>Scytonemataceae</taxon>
        <taxon>Scytonema</taxon>
    </lineage>
</organism>
<dbReference type="PANTHER" id="PTHR32347:SF14">
    <property type="entry name" value="EFFLUX SYSTEM COMPONENT YKNX-RELATED"/>
    <property type="match status" value="1"/>
</dbReference>
<keyword evidence="6" id="KW-1133">Transmembrane helix</keyword>
<evidence type="ECO:0000256" key="5">
    <source>
        <dbReference type="SAM" id="MobiDB-lite"/>
    </source>
</evidence>
<evidence type="ECO:0000256" key="1">
    <source>
        <dbReference type="ARBA" id="ARBA00004196"/>
    </source>
</evidence>
<feature type="transmembrane region" description="Helical" evidence="6">
    <location>
        <begin position="30"/>
        <end position="48"/>
    </location>
</feature>
<dbReference type="InterPro" id="IPR059052">
    <property type="entry name" value="HH_YbhG-like"/>
</dbReference>
<feature type="domain" description="YbhG-like alpha-helical hairpin" evidence="7">
    <location>
        <begin position="182"/>
        <end position="294"/>
    </location>
</feature>
<dbReference type="EMBL" id="JACJTA010000021">
    <property type="protein sequence ID" value="MBD2605273.1"/>
    <property type="molecule type" value="Genomic_DNA"/>
</dbReference>
<dbReference type="Gene3D" id="2.40.30.170">
    <property type="match status" value="1"/>
</dbReference>
<dbReference type="Proteomes" id="UP000660380">
    <property type="component" value="Unassembled WGS sequence"/>
</dbReference>
<protein>
    <submittedName>
        <fullName evidence="9">Efflux RND transporter periplasmic adaptor subunit</fullName>
    </submittedName>
</protein>
<feature type="region of interest" description="Disordered" evidence="5">
    <location>
        <begin position="538"/>
        <end position="574"/>
    </location>
</feature>
<dbReference type="Pfam" id="PF25990">
    <property type="entry name" value="Beta-barrel_YknX"/>
    <property type="match status" value="1"/>
</dbReference>
<evidence type="ECO:0000256" key="6">
    <source>
        <dbReference type="SAM" id="Phobius"/>
    </source>
</evidence>
<evidence type="ECO:0000256" key="3">
    <source>
        <dbReference type="ARBA" id="ARBA00023054"/>
    </source>
</evidence>
<comment type="similarity">
    <text evidence="2">Belongs to the membrane fusion protein (MFP) (TC 8.A.1) family.</text>
</comment>
<evidence type="ECO:0000313" key="10">
    <source>
        <dbReference type="Proteomes" id="UP000660380"/>
    </source>
</evidence>
<dbReference type="NCBIfam" id="TIGR01730">
    <property type="entry name" value="RND_mfp"/>
    <property type="match status" value="1"/>
</dbReference>
<feature type="domain" description="YbhG-like alpha-helical hairpin" evidence="7">
    <location>
        <begin position="119"/>
        <end position="177"/>
    </location>
</feature>
<evidence type="ECO:0000259" key="7">
    <source>
        <dbReference type="Pfam" id="PF25881"/>
    </source>
</evidence>
<keyword evidence="6" id="KW-0472">Membrane</keyword>
<reference evidence="9 10" key="1">
    <citation type="journal article" date="2020" name="ISME J.">
        <title>Comparative genomics reveals insights into cyanobacterial evolution and habitat adaptation.</title>
        <authorList>
            <person name="Chen M.Y."/>
            <person name="Teng W.K."/>
            <person name="Zhao L."/>
            <person name="Hu C.X."/>
            <person name="Zhou Y.K."/>
            <person name="Han B.P."/>
            <person name="Song L.R."/>
            <person name="Shu W.S."/>
        </authorList>
    </citation>
    <scope>NUCLEOTIDE SEQUENCE [LARGE SCALE GENOMIC DNA]</scope>
    <source>
        <strain evidence="9 10">FACHB-248</strain>
    </source>
</reference>
<evidence type="ECO:0000256" key="4">
    <source>
        <dbReference type="SAM" id="Coils"/>
    </source>
</evidence>